<dbReference type="Gene3D" id="3.40.50.150">
    <property type="entry name" value="Vaccinia Virus protein VP39"/>
    <property type="match status" value="1"/>
</dbReference>
<dbReference type="SUPFAM" id="SSF53335">
    <property type="entry name" value="S-adenosyl-L-methionine-dependent methyltransferases"/>
    <property type="match status" value="1"/>
</dbReference>
<evidence type="ECO:0000256" key="8">
    <source>
        <dbReference type="SAM" id="MobiDB-lite"/>
    </source>
</evidence>
<dbReference type="GO" id="GO:0009007">
    <property type="term" value="F:site-specific DNA-methyltransferase (adenine-specific) activity"/>
    <property type="evidence" value="ECO:0007669"/>
    <property type="project" value="UniProtKB-EC"/>
</dbReference>
<evidence type="ECO:0000256" key="3">
    <source>
        <dbReference type="ARBA" id="ARBA00022603"/>
    </source>
</evidence>
<evidence type="ECO:0000256" key="1">
    <source>
        <dbReference type="ARBA" id="ARBA00006594"/>
    </source>
</evidence>
<dbReference type="AlphaFoldDB" id="A0A518E3G4"/>
<dbReference type="EMBL" id="CP036433">
    <property type="protein sequence ID" value="QDU98612.1"/>
    <property type="molecule type" value="Genomic_DNA"/>
</dbReference>
<dbReference type="OrthoDB" id="9814572at2"/>
<feature type="domain" description="DNA methylase adenine-specific" evidence="9">
    <location>
        <begin position="104"/>
        <end position="207"/>
    </location>
</feature>
<evidence type="ECO:0000256" key="7">
    <source>
        <dbReference type="ARBA" id="ARBA00047942"/>
    </source>
</evidence>
<evidence type="ECO:0000313" key="10">
    <source>
        <dbReference type="EMBL" id="QDU98612.1"/>
    </source>
</evidence>
<proteinExistence type="inferred from homology"/>
<dbReference type="PRINTS" id="PR00507">
    <property type="entry name" value="N12N6MTFRASE"/>
</dbReference>
<evidence type="ECO:0000313" key="11">
    <source>
        <dbReference type="Proteomes" id="UP000317648"/>
    </source>
</evidence>
<dbReference type="GO" id="GO:0032259">
    <property type="term" value="P:methylation"/>
    <property type="evidence" value="ECO:0007669"/>
    <property type="project" value="UniProtKB-KW"/>
</dbReference>
<dbReference type="Proteomes" id="UP000317648">
    <property type="component" value="Chromosome"/>
</dbReference>
<dbReference type="EC" id="2.1.1.72" evidence="2"/>
<dbReference type="GO" id="GO:0009307">
    <property type="term" value="P:DNA restriction-modification system"/>
    <property type="evidence" value="ECO:0007669"/>
    <property type="project" value="UniProtKB-KW"/>
</dbReference>
<dbReference type="Pfam" id="PF02384">
    <property type="entry name" value="N6_Mtase"/>
    <property type="match status" value="1"/>
</dbReference>
<dbReference type="RefSeq" id="WP_145058010.1">
    <property type="nucleotide sequence ID" value="NZ_CP036433.1"/>
</dbReference>
<name>A0A518E3G4_9BACT</name>
<dbReference type="GO" id="GO:0003677">
    <property type="term" value="F:DNA binding"/>
    <property type="evidence" value="ECO:0007669"/>
    <property type="project" value="InterPro"/>
</dbReference>
<keyword evidence="11" id="KW-1185">Reference proteome</keyword>
<keyword evidence="6" id="KW-0680">Restriction system</keyword>
<gene>
    <name evidence="10" type="ORF">Pla8534_64830</name>
</gene>
<sequence length="264" mass="29016">MNSGIVGRMPREFFQYPETWQLFELLEVAARRSAVSRAVVFEDFLEMSICALSGGRMEEQYLQVVAKHTAGKKGERGVDSLAALFAAAVNQMESDPADELKDVLGDLFQGAITYGEDGQYYTPSPIARMMAKLSLGDFERPTDRTPTVCDPASGSGRMLLAVAEESRQFEFVGQDIDLRCVKMTALNLGLRNLYGYAVHANSLSLQTHRAYRTGFDGRGFIKEIPLEACPAPVRQAIAKPTPTPSAKPDGDPKDGVPRTQLELF</sequence>
<protein>
    <recommendedName>
        <fullName evidence="2">site-specific DNA-methyltransferase (adenine-specific)</fullName>
        <ecNumber evidence="2">2.1.1.72</ecNumber>
    </recommendedName>
</protein>
<dbReference type="InterPro" id="IPR051537">
    <property type="entry name" value="DNA_Adenine_Mtase"/>
</dbReference>
<evidence type="ECO:0000256" key="4">
    <source>
        <dbReference type="ARBA" id="ARBA00022679"/>
    </source>
</evidence>
<keyword evidence="3 10" id="KW-0489">Methyltransferase</keyword>
<reference evidence="10 11" key="1">
    <citation type="submission" date="2019-02" db="EMBL/GenBank/DDBJ databases">
        <title>Deep-cultivation of Planctomycetes and their phenomic and genomic characterization uncovers novel biology.</title>
        <authorList>
            <person name="Wiegand S."/>
            <person name="Jogler M."/>
            <person name="Boedeker C."/>
            <person name="Pinto D."/>
            <person name="Vollmers J."/>
            <person name="Rivas-Marin E."/>
            <person name="Kohn T."/>
            <person name="Peeters S.H."/>
            <person name="Heuer A."/>
            <person name="Rast P."/>
            <person name="Oberbeckmann S."/>
            <person name="Bunk B."/>
            <person name="Jeske O."/>
            <person name="Meyerdierks A."/>
            <person name="Storesund J.E."/>
            <person name="Kallscheuer N."/>
            <person name="Luecker S."/>
            <person name="Lage O.M."/>
            <person name="Pohl T."/>
            <person name="Merkel B.J."/>
            <person name="Hornburger P."/>
            <person name="Mueller R.-W."/>
            <person name="Bruemmer F."/>
            <person name="Labrenz M."/>
            <person name="Spormann A.M."/>
            <person name="Op den Camp H."/>
            <person name="Overmann J."/>
            <person name="Amann R."/>
            <person name="Jetten M.S.M."/>
            <person name="Mascher T."/>
            <person name="Medema M.H."/>
            <person name="Devos D.P."/>
            <person name="Kaster A.-K."/>
            <person name="Ovreas L."/>
            <person name="Rohde M."/>
            <person name="Galperin M.Y."/>
            <person name="Jogler C."/>
        </authorList>
    </citation>
    <scope>NUCLEOTIDE SEQUENCE [LARGE SCALE GENOMIC DNA]</scope>
    <source>
        <strain evidence="10 11">Pla85_3_4</strain>
    </source>
</reference>
<comment type="similarity">
    <text evidence="1">Belongs to the N(4)/N(6)-methyltransferase family.</text>
</comment>
<keyword evidence="5" id="KW-0949">S-adenosyl-L-methionine</keyword>
<evidence type="ECO:0000256" key="5">
    <source>
        <dbReference type="ARBA" id="ARBA00022691"/>
    </source>
</evidence>
<evidence type="ECO:0000256" key="2">
    <source>
        <dbReference type="ARBA" id="ARBA00011900"/>
    </source>
</evidence>
<dbReference type="KEGG" id="lcre:Pla8534_64830"/>
<evidence type="ECO:0000256" key="6">
    <source>
        <dbReference type="ARBA" id="ARBA00022747"/>
    </source>
</evidence>
<dbReference type="PANTHER" id="PTHR42933:SF1">
    <property type="entry name" value="SITE-SPECIFIC DNA-METHYLTRANSFERASE (ADENINE-SPECIFIC)"/>
    <property type="match status" value="1"/>
</dbReference>
<feature type="region of interest" description="Disordered" evidence="8">
    <location>
        <begin position="237"/>
        <end position="264"/>
    </location>
</feature>
<dbReference type="InterPro" id="IPR029063">
    <property type="entry name" value="SAM-dependent_MTases_sf"/>
</dbReference>
<evidence type="ECO:0000259" key="9">
    <source>
        <dbReference type="Pfam" id="PF02384"/>
    </source>
</evidence>
<dbReference type="PANTHER" id="PTHR42933">
    <property type="entry name" value="SLR6095 PROTEIN"/>
    <property type="match status" value="1"/>
</dbReference>
<dbReference type="InterPro" id="IPR003356">
    <property type="entry name" value="DNA_methylase_A-5"/>
</dbReference>
<organism evidence="10 11">
    <name type="scientific">Lignipirellula cremea</name>
    <dbReference type="NCBI Taxonomy" id="2528010"/>
    <lineage>
        <taxon>Bacteria</taxon>
        <taxon>Pseudomonadati</taxon>
        <taxon>Planctomycetota</taxon>
        <taxon>Planctomycetia</taxon>
        <taxon>Pirellulales</taxon>
        <taxon>Pirellulaceae</taxon>
        <taxon>Lignipirellula</taxon>
    </lineage>
</organism>
<accession>A0A518E3G4</accession>
<comment type="catalytic activity">
    <reaction evidence="7">
        <text>a 2'-deoxyadenosine in DNA + S-adenosyl-L-methionine = an N(6)-methyl-2'-deoxyadenosine in DNA + S-adenosyl-L-homocysteine + H(+)</text>
        <dbReference type="Rhea" id="RHEA:15197"/>
        <dbReference type="Rhea" id="RHEA-COMP:12418"/>
        <dbReference type="Rhea" id="RHEA-COMP:12419"/>
        <dbReference type="ChEBI" id="CHEBI:15378"/>
        <dbReference type="ChEBI" id="CHEBI:57856"/>
        <dbReference type="ChEBI" id="CHEBI:59789"/>
        <dbReference type="ChEBI" id="CHEBI:90615"/>
        <dbReference type="ChEBI" id="CHEBI:90616"/>
        <dbReference type="EC" id="2.1.1.72"/>
    </reaction>
</comment>
<dbReference type="GO" id="GO:0008170">
    <property type="term" value="F:N-methyltransferase activity"/>
    <property type="evidence" value="ECO:0007669"/>
    <property type="project" value="InterPro"/>
</dbReference>
<keyword evidence="4" id="KW-0808">Transferase</keyword>